<dbReference type="RefSeq" id="WP_147292332.1">
    <property type="nucleotide sequence ID" value="NZ_LN681225.1"/>
</dbReference>
<dbReference type="KEGG" id="lha:LHA_1744"/>
<protein>
    <submittedName>
        <fullName evidence="2">Uncharacterized protein</fullName>
    </submittedName>
</protein>
<name>A0A0A8UPV6_LEGHA</name>
<dbReference type="PATRIC" id="fig|449.7.peg.3359"/>
<dbReference type="InterPro" id="IPR011990">
    <property type="entry name" value="TPR-like_helical_dom_sf"/>
</dbReference>
<feature type="signal peptide" evidence="1">
    <location>
        <begin position="1"/>
        <end position="24"/>
    </location>
</feature>
<dbReference type="AlphaFoldDB" id="A0A0A8UPV6"/>
<evidence type="ECO:0000313" key="3">
    <source>
        <dbReference type="Proteomes" id="UP000032803"/>
    </source>
</evidence>
<dbReference type="Proteomes" id="UP000032803">
    <property type="component" value="Chromosome I"/>
</dbReference>
<dbReference type="Gene3D" id="1.25.40.10">
    <property type="entry name" value="Tetratricopeptide repeat domain"/>
    <property type="match status" value="1"/>
</dbReference>
<feature type="chain" id="PRO_5009754233" evidence="1">
    <location>
        <begin position="25"/>
        <end position="438"/>
    </location>
</feature>
<accession>A0A0A8UPV6</accession>
<proteinExistence type="predicted"/>
<keyword evidence="1" id="KW-0732">Signal</keyword>
<sequence>MQIRKIIVKITALLFGAYSTLSQANSTYQIKALLDNHQYKAAYELAESMESKYAGNPQFDFYYGKAALVSGHVDVAVFAFERVVMAEPSNRVAWYELALAYYFTNDYKPAEKILKKLSPYECKDKVCLASRAFIQRTQKKTRRKTYKIIGNIQLTPGYDSNVNSTTLASSVLVPFIGPVPLIGADKGLESMFTGYATDFGFLKRLNKTTQFFTDVNNVGKINYSAHRFDNNDVLISPGIIKKIGNYKLKIPIIYQQISINQRFFSETIGIGLEGSRKLNTAHEVILAGEYGKSDYFVAIRNANNALITGKWIYTPPKNPYEIEFSLYTNIGNALDTTGAYLIKDYYGAKFKVKWTGIPRYQPNLLLNYINSEFLAPNPRFLVTRKDDFYNVILGVQWECTPSLLIQPAYSYTYNTSTLPTVNYDRSVVQVNFTYKFVI</sequence>
<keyword evidence="3" id="KW-1185">Reference proteome</keyword>
<dbReference type="STRING" id="449.LHA_1744"/>
<reference evidence="3" key="1">
    <citation type="submission" date="2014-09" db="EMBL/GenBank/DDBJ databases">
        <authorList>
            <person name="Gomez-Valero L."/>
        </authorList>
    </citation>
    <scope>NUCLEOTIDE SEQUENCE [LARGE SCALE GENOMIC DNA]</scope>
    <source>
        <strain evidence="3">ATCC35250</strain>
    </source>
</reference>
<dbReference type="SUPFAM" id="SSF48452">
    <property type="entry name" value="TPR-like"/>
    <property type="match status" value="1"/>
</dbReference>
<dbReference type="EMBL" id="LN681225">
    <property type="protein sequence ID" value="CEK10783.1"/>
    <property type="molecule type" value="Genomic_DNA"/>
</dbReference>
<evidence type="ECO:0000256" key="1">
    <source>
        <dbReference type="SAM" id="SignalP"/>
    </source>
</evidence>
<gene>
    <name evidence="2" type="ORF">LHA_1744</name>
</gene>
<dbReference type="HOGENOM" id="CLU_625282_0_0_6"/>
<evidence type="ECO:0000313" key="2">
    <source>
        <dbReference type="EMBL" id="CEK10783.1"/>
    </source>
</evidence>
<organism evidence="2 3">
    <name type="scientific">Legionella hackeliae</name>
    <dbReference type="NCBI Taxonomy" id="449"/>
    <lineage>
        <taxon>Bacteria</taxon>
        <taxon>Pseudomonadati</taxon>
        <taxon>Pseudomonadota</taxon>
        <taxon>Gammaproteobacteria</taxon>
        <taxon>Legionellales</taxon>
        <taxon>Legionellaceae</taxon>
        <taxon>Legionella</taxon>
    </lineage>
</organism>